<feature type="compositionally biased region" description="Acidic residues" evidence="5">
    <location>
        <begin position="361"/>
        <end position="371"/>
    </location>
</feature>
<dbReference type="PANTHER" id="PTHR11006">
    <property type="entry name" value="PROTEIN ARGININE N-METHYLTRANSFERASE"/>
    <property type="match status" value="1"/>
</dbReference>
<keyword evidence="1 4" id="KW-0489">Methyltransferase</keyword>
<reference evidence="7 8" key="1">
    <citation type="journal article" date="2007" name="Nature">
        <title>Evolution of genes and genomes on the Drosophila phylogeny.</title>
        <authorList>
            <consortium name="Drosophila 12 Genomes Consortium"/>
            <person name="Clark A.G."/>
            <person name="Eisen M.B."/>
            <person name="Smith D.R."/>
            <person name="Bergman C.M."/>
            <person name="Oliver B."/>
            <person name="Markow T.A."/>
            <person name="Kaufman T.C."/>
            <person name="Kellis M."/>
            <person name="Gelbart W."/>
            <person name="Iyer V.N."/>
            <person name="Pollard D.A."/>
            <person name="Sackton T.B."/>
            <person name="Larracuente A.M."/>
            <person name="Singh N.D."/>
            <person name="Abad J.P."/>
            <person name="Abt D.N."/>
            <person name="Adryan B."/>
            <person name="Aguade M."/>
            <person name="Akashi H."/>
            <person name="Anderson W.W."/>
            <person name="Aquadro C.F."/>
            <person name="Ardell D.H."/>
            <person name="Arguello R."/>
            <person name="Artieri C.G."/>
            <person name="Barbash D.A."/>
            <person name="Barker D."/>
            <person name="Barsanti P."/>
            <person name="Batterham P."/>
            <person name="Batzoglou S."/>
            <person name="Begun D."/>
            <person name="Bhutkar A."/>
            <person name="Blanco E."/>
            <person name="Bosak S.A."/>
            <person name="Bradley R.K."/>
            <person name="Brand A.D."/>
            <person name="Brent M.R."/>
            <person name="Brooks A.N."/>
            <person name="Brown R.H."/>
            <person name="Butlin R.K."/>
            <person name="Caggese C."/>
            <person name="Calvi B.R."/>
            <person name="Bernardo de Carvalho A."/>
            <person name="Caspi A."/>
            <person name="Castrezana S."/>
            <person name="Celniker S.E."/>
            <person name="Chang J.L."/>
            <person name="Chapple C."/>
            <person name="Chatterji S."/>
            <person name="Chinwalla A."/>
            <person name="Civetta A."/>
            <person name="Clifton S.W."/>
            <person name="Comeron J.M."/>
            <person name="Costello J.C."/>
            <person name="Coyne J.A."/>
            <person name="Daub J."/>
            <person name="David R.G."/>
            <person name="Delcher A.L."/>
            <person name="Delehaunty K."/>
            <person name="Do C.B."/>
            <person name="Ebling H."/>
            <person name="Edwards K."/>
            <person name="Eickbush T."/>
            <person name="Evans J.D."/>
            <person name="Filipski A."/>
            <person name="Findeiss S."/>
            <person name="Freyhult E."/>
            <person name="Fulton L."/>
            <person name="Fulton R."/>
            <person name="Garcia A.C."/>
            <person name="Gardiner A."/>
            <person name="Garfield D.A."/>
            <person name="Garvin B.E."/>
            <person name="Gibson G."/>
            <person name="Gilbert D."/>
            <person name="Gnerre S."/>
            <person name="Godfrey J."/>
            <person name="Good R."/>
            <person name="Gotea V."/>
            <person name="Gravely B."/>
            <person name="Greenberg A.J."/>
            <person name="Griffiths-Jones S."/>
            <person name="Gross S."/>
            <person name="Guigo R."/>
            <person name="Gustafson E.A."/>
            <person name="Haerty W."/>
            <person name="Hahn M.W."/>
            <person name="Halligan D.L."/>
            <person name="Halpern A.L."/>
            <person name="Halter G.M."/>
            <person name="Han M.V."/>
            <person name="Heger A."/>
            <person name="Hillier L."/>
            <person name="Hinrichs A.S."/>
            <person name="Holmes I."/>
            <person name="Hoskins R.A."/>
            <person name="Hubisz M.J."/>
            <person name="Hultmark D."/>
            <person name="Huntley M.A."/>
            <person name="Jaffe D.B."/>
            <person name="Jagadeeshan S."/>
            <person name="Jeck W.R."/>
            <person name="Johnson J."/>
            <person name="Jones C.D."/>
            <person name="Jordan W.C."/>
            <person name="Karpen G.H."/>
            <person name="Kataoka E."/>
            <person name="Keightley P.D."/>
            <person name="Kheradpour P."/>
            <person name="Kirkness E.F."/>
            <person name="Koerich L.B."/>
            <person name="Kristiansen K."/>
            <person name="Kudrna D."/>
            <person name="Kulathinal R.J."/>
            <person name="Kumar S."/>
            <person name="Kwok R."/>
            <person name="Lander E."/>
            <person name="Langley C.H."/>
            <person name="Lapoint R."/>
            <person name="Lazzaro B.P."/>
            <person name="Lee S.J."/>
            <person name="Levesque L."/>
            <person name="Li R."/>
            <person name="Lin C.F."/>
            <person name="Lin M.F."/>
            <person name="Lindblad-Toh K."/>
            <person name="Llopart A."/>
            <person name="Long M."/>
            <person name="Low L."/>
            <person name="Lozovsky E."/>
            <person name="Lu J."/>
            <person name="Luo M."/>
            <person name="Machado C.A."/>
            <person name="Makalowski W."/>
            <person name="Marzo M."/>
            <person name="Matsuda M."/>
            <person name="Matzkin L."/>
            <person name="McAllister B."/>
            <person name="McBride C.S."/>
            <person name="McKernan B."/>
            <person name="McKernan K."/>
            <person name="Mendez-Lago M."/>
            <person name="Minx P."/>
            <person name="Mollenhauer M.U."/>
            <person name="Montooth K."/>
            <person name="Mount S.M."/>
            <person name="Mu X."/>
            <person name="Myers E."/>
            <person name="Negre B."/>
            <person name="Newfeld S."/>
            <person name="Nielsen R."/>
            <person name="Noor M.A."/>
            <person name="O'Grady P."/>
            <person name="Pachter L."/>
            <person name="Papaceit M."/>
            <person name="Parisi M.J."/>
            <person name="Parisi M."/>
            <person name="Parts L."/>
            <person name="Pedersen J.S."/>
            <person name="Pesole G."/>
            <person name="Phillippy A.M."/>
            <person name="Ponting C.P."/>
            <person name="Pop M."/>
            <person name="Porcelli D."/>
            <person name="Powell J.R."/>
            <person name="Prohaska S."/>
            <person name="Pruitt K."/>
            <person name="Puig M."/>
            <person name="Quesneville H."/>
            <person name="Ram K.R."/>
            <person name="Rand D."/>
            <person name="Rasmussen M.D."/>
            <person name="Reed L.K."/>
            <person name="Reenan R."/>
            <person name="Reily A."/>
            <person name="Remington K.A."/>
            <person name="Rieger T.T."/>
            <person name="Ritchie M.G."/>
            <person name="Robin C."/>
            <person name="Rogers Y.H."/>
            <person name="Rohde C."/>
            <person name="Rozas J."/>
            <person name="Rubenfield M.J."/>
            <person name="Ruiz A."/>
            <person name="Russo S."/>
            <person name="Salzberg S.L."/>
            <person name="Sanchez-Gracia A."/>
            <person name="Saranga D.J."/>
            <person name="Sato H."/>
            <person name="Schaeffer S.W."/>
            <person name="Schatz M.C."/>
            <person name="Schlenke T."/>
            <person name="Schwartz R."/>
            <person name="Segarra C."/>
            <person name="Singh R.S."/>
            <person name="Sirot L."/>
            <person name="Sirota M."/>
            <person name="Sisneros N.B."/>
            <person name="Smith C.D."/>
            <person name="Smith T.F."/>
            <person name="Spieth J."/>
            <person name="Stage D.E."/>
            <person name="Stark A."/>
            <person name="Stephan W."/>
            <person name="Strausberg R.L."/>
            <person name="Strempel S."/>
            <person name="Sturgill D."/>
            <person name="Sutton G."/>
            <person name="Sutton G.G."/>
            <person name="Tao W."/>
            <person name="Teichmann S."/>
            <person name="Tobari Y.N."/>
            <person name="Tomimura Y."/>
            <person name="Tsolas J.M."/>
            <person name="Valente V.L."/>
            <person name="Venter E."/>
            <person name="Venter J.C."/>
            <person name="Vicario S."/>
            <person name="Vieira F.G."/>
            <person name="Vilella A.J."/>
            <person name="Villasante A."/>
            <person name="Walenz B."/>
            <person name="Wang J."/>
            <person name="Wasserman M."/>
            <person name="Watts T."/>
            <person name="Wilson D."/>
            <person name="Wilson R.K."/>
            <person name="Wing R.A."/>
            <person name="Wolfner M.F."/>
            <person name="Wong A."/>
            <person name="Wong G.K."/>
            <person name="Wu C.I."/>
            <person name="Wu G."/>
            <person name="Yamamoto D."/>
            <person name="Yang H.P."/>
            <person name="Yang S.P."/>
            <person name="Yorke J.A."/>
            <person name="Yoshida K."/>
            <person name="Zdobnov E."/>
            <person name="Zhang P."/>
            <person name="Zhang Y."/>
            <person name="Zimin A.V."/>
            <person name="Baldwin J."/>
            <person name="Abdouelleil A."/>
            <person name="Abdulkadir J."/>
            <person name="Abebe A."/>
            <person name="Abera B."/>
            <person name="Abreu J."/>
            <person name="Acer S.C."/>
            <person name="Aftuck L."/>
            <person name="Alexander A."/>
            <person name="An P."/>
            <person name="Anderson E."/>
            <person name="Anderson S."/>
            <person name="Arachi H."/>
            <person name="Azer M."/>
            <person name="Bachantsang P."/>
            <person name="Barry A."/>
            <person name="Bayul T."/>
            <person name="Berlin A."/>
            <person name="Bessette D."/>
            <person name="Bloom T."/>
            <person name="Blye J."/>
            <person name="Boguslavskiy L."/>
            <person name="Bonnet C."/>
            <person name="Boukhgalter B."/>
            <person name="Bourzgui I."/>
            <person name="Brown A."/>
            <person name="Cahill P."/>
            <person name="Channer S."/>
            <person name="Cheshatsang Y."/>
            <person name="Chuda L."/>
            <person name="Citroen M."/>
            <person name="Collymore A."/>
            <person name="Cooke P."/>
            <person name="Costello M."/>
            <person name="D'Aco K."/>
            <person name="Daza R."/>
            <person name="De Haan G."/>
            <person name="DeGray S."/>
            <person name="DeMaso C."/>
            <person name="Dhargay N."/>
            <person name="Dooley K."/>
            <person name="Dooley E."/>
            <person name="Doricent M."/>
            <person name="Dorje P."/>
            <person name="Dorjee K."/>
            <person name="Dupes A."/>
            <person name="Elong R."/>
            <person name="Falk J."/>
            <person name="Farina A."/>
            <person name="Faro S."/>
            <person name="Ferguson D."/>
            <person name="Fisher S."/>
            <person name="Foley C.D."/>
            <person name="Franke A."/>
            <person name="Friedrich D."/>
            <person name="Gadbois L."/>
            <person name="Gearin G."/>
            <person name="Gearin C.R."/>
            <person name="Giannoukos G."/>
            <person name="Goode T."/>
            <person name="Graham J."/>
            <person name="Grandbois E."/>
            <person name="Grewal S."/>
            <person name="Gyaltsen K."/>
            <person name="Hafez N."/>
            <person name="Hagos B."/>
            <person name="Hall J."/>
            <person name="Henson C."/>
            <person name="Hollinger A."/>
            <person name="Honan T."/>
            <person name="Huard M.D."/>
            <person name="Hughes L."/>
            <person name="Hurhula B."/>
            <person name="Husby M.E."/>
            <person name="Kamat A."/>
            <person name="Kanga B."/>
            <person name="Kashin S."/>
            <person name="Khazanovich D."/>
            <person name="Kisner P."/>
            <person name="Lance K."/>
            <person name="Lara M."/>
            <person name="Lee W."/>
            <person name="Lennon N."/>
            <person name="Letendre F."/>
            <person name="LeVine R."/>
            <person name="Lipovsky A."/>
            <person name="Liu X."/>
            <person name="Liu J."/>
            <person name="Liu S."/>
            <person name="Lokyitsang T."/>
            <person name="Lokyitsang Y."/>
            <person name="Lubonja R."/>
            <person name="Lui A."/>
            <person name="MacDonald P."/>
            <person name="Magnisalis V."/>
            <person name="Maru K."/>
            <person name="Matthews C."/>
            <person name="McCusker W."/>
            <person name="McDonough S."/>
            <person name="Mehta T."/>
            <person name="Meldrim J."/>
            <person name="Meneus L."/>
            <person name="Mihai O."/>
            <person name="Mihalev A."/>
            <person name="Mihova T."/>
            <person name="Mittelman R."/>
            <person name="Mlenga V."/>
            <person name="Montmayeur A."/>
            <person name="Mulrain L."/>
            <person name="Navidi A."/>
            <person name="Naylor J."/>
            <person name="Negash T."/>
            <person name="Nguyen T."/>
            <person name="Nguyen N."/>
            <person name="Nicol R."/>
            <person name="Norbu C."/>
            <person name="Norbu N."/>
            <person name="Novod N."/>
            <person name="O'Neill B."/>
            <person name="Osman S."/>
            <person name="Markiewicz E."/>
            <person name="Oyono O.L."/>
            <person name="Patti C."/>
            <person name="Phunkhang P."/>
            <person name="Pierre F."/>
            <person name="Priest M."/>
            <person name="Raghuraman S."/>
            <person name="Rege F."/>
            <person name="Reyes R."/>
            <person name="Rise C."/>
            <person name="Rogov P."/>
            <person name="Ross K."/>
            <person name="Ryan E."/>
            <person name="Settipalli S."/>
            <person name="Shea T."/>
            <person name="Sherpa N."/>
            <person name="Shi L."/>
            <person name="Shih D."/>
            <person name="Sparrow T."/>
            <person name="Spaulding J."/>
            <person name="Stalker J."/>
            <person name="Stange-Thomann N."/>
            <person name="Stavropoulos S."/>
            <person name="Stone C."/>
            <person name="Strader C."/>
            <person name="Tesfaye S."/>
            <person name="Thomson T."/>
            <person name="Thoulutsang Y."/>
            <person name="Thoulutsang D."/>
            <person name="Topham K."/>
            <person name="Topping I."/>
            <person name="Tsamla T."/>
            <person name="Vassiliev H."/>
            <person name="Vo A."/>
            <person name="Wangchuk T."/>
            <person name="Wangdi T."/>
            <person name="Weiand M."/>
            <person name="Wilkinson J."/>
            <person name="Wilson A."/>
            <person name="Yadav S."/>
            <person name="Young G."/>
            <person name="Yu Q."/>
            <person name="Zembek L."/>
            <person name="Zhong D."/>
            <person name="Zimmer A."/>
            <person name="Zwirko Z."/>
            <person name="Jaffe D.B."/>
            <person name="Alvarez P."/>
            <person name="Brockman W."/>
            <person name="Butler J."/>
            <person name="Chin C."/>
            <person name="Gnerre S."/>
            <person name="Grabherr M."/>
            <person name="Kleber M."/>
            <person name="Mauceli E."/>
            <person name="MacCallum I."/>
        </authorList>
    </citation>
    <scope>NUCLEOTIDE SEQUENCE [LARGE SCALE GENOMIC DNA]</scope>
    <source>
        <strain evidence="8">Tucson 14024-0371.13</strain>
    </source>
</reference>
<feature type="compositionally biased region" description="Acidic residues" evidence="5">
    <location>
        <begin position="332"/>
        <end position="347"/>
    </location>
</feature>
<dbReference type="KEGG" id="dan:6501665"/>
<dbReference type="SUPFAM" id="SSF53335">
    <property type="entry name" value="S-adenosyl-L-methionine-dependent methyltransferases"/>
    <property type="match status" value="1"/>
</dbReference>
<evidence type="ECO:0000313" key="8">
    <source>
        <dbReference type="Proteomes" id="UP000007801"/>
    </source>
</evidence>
<feature type="domain" description="Protein arginine N-methyltransferase" evidence="6">
    <location>
        <begin position="171"/>
        <end position="293"/>
    </location>
</feature>
<dbReference type="InParanoid" id="B3M0M6"/>
<dbReference type="FunCoup" id="B3M0M6">
    <property type="interactions" value="85"/>
</dbReference>
<evidence type="ECO:0000256" key="1">
    <source>
        <dbReference type="ARBA" id="ARBA00022603"/>
    </source>
</evidence>
<evidence type="ECO:0000256" key="2">
    <source>
        <dbReference type="ARBA" id="ARBA00022679"/>
    </source>
</evidence>
<dbReference type="CDD" id="cd02440">
    <property type="entry name" value="AdoMet_MTases"/>
    <property type="match status" value="1"/>
</dbReference>
<dbReference type="InterPro" id="IPR055135">
    <property type="entry name" value="PRMT_dom"/>
</dbReference>
<keyword evidence="3 4" id="KW-0949">S-adenosyl-L-methionine</keyword>
<dbReference type="OrthoDB" id="7880418at2759"/>
<dbReference type="GO" id="GO:0035241">
    <property type="term" value="F:protein-arginine omega-N monomethyltransferase activity"/>
    <property type="evidence" value="ECO:0007669"/>
    <property type="project" value="TreeGrafter"/>
</dbReference>
<dbReference type="InterPro" id="IPR025799">
    <property type="entry name" value="Arg_MeTrfase"/>
</dbReference>
<dbReference type="Pfam" id="PF22528">
    <property type="entry name" value="PRMT_C"/>
    <property type="match status" value="1"/>
</dbReference>
<dbReference type="PROSITE" id="PS51678">
    <property type="entry name" value="SAM_MT_PRMT"/>
    <property type="match status" value="1"/>
</dbReference>
<protein>
    <recommendedName>
        <fullName evidence="6">Protein arginine N-methyltransferase domain-containing protein</fullName>
    </recommendedName>
</protein>
<dbReference type="AlphaFoldDB" id="B3M0M6"/>
<dbReference type="eggNOG" id="KOG1499">
    <property type="taxonomic scope" value="Eukaryota"/>
</dbReference>
<dbReference type="OMA" id="RAYEWVF"/>
<dbReference type="InterPro" id="IPR029063">
    <property type="entry name" value="SAM-dependent_MTases_sf"/>
</dbReference>
<keyword evidence="2 4" id="KW-0808">Transferase</keyword>
<dbReference type="CTD" id="41698"/>
<dbReference type="GO" id="GO:0035242">
    <property type="term" value="F:protein-arginine omega-N asymmetric methyltransferase activity"/>
    <property type="evidence" value="ECO:0007669"/>
    <property type="project" value="TreeGrafter"/>
</dbReference>
<dbReference type="PhylomeDB" id="B3M0M6"/>
<dbReference type="GO" id="GO:0005634">
    <property type="term" value="C:nucleus"/>
    <property type="evidence" value="ECO:0007669"/>
    <property type="project" value="TreeGrafter"/>
</dbReference>
<evidence type="ECO:0000313" key="7">
    <source>
        <dbReference type="EMBL" id="EDV44273.1"/>
    </source>
</evidence>
<dbReference type="SMR" id="B3M0M6"/>
<feature type="compositionally biased region" description="Acidic residues" evidence="5">
    <location>
        <begin position="298"/>
        <end position="325"/>
    </location>
</feature>
<gene>
    <name evidence="7" type="primary">Dana\GF18900</name>
    <name evidence="7" type="synonym">dana_GLEANR_20156</name>
    <name evidence="7" type="ORF">GF18900</name>
</gene>
<keyword evidence="8" id="KW-1185">Reference proteome</keyword>
<dbReference type="EMBL" id="CH902617">
    <property type="protein sequence ID" value="EDV44273.1"/>
    <property type="molecule type" value="Genomic_DNA"/>
</dbReference>
<dbReference type="GO" id="GO:0042054">
    <property type="term" value="F:histone methyltransferase activity"/>
    <property type="evidence" value="ECO:0007669"/>
    <property type="project" value="TreeGrafter"/>
</dbReference>
<dbReference type="HOGENOM" id="CLU_017375_1_2_1"/>
<name>B3M0M6_DROAN</name>
<evidence type="ECO:0000256" key="3">
    <source>
        <dbReference type="ARBA" id="ARBA00022691"/>
    </source>
</evidence>
<dbReference type="PANTHER" id="PTHR11006:SF124">
    <property type="entry name" value="ARGININE METHYLTRANSFERASE 1-RELATED"/>
    <property type="match status" value="1"/>
</dbReference>
<feature type="compositionally biased region" description="Polar residues" evidence="5">
    <location>
        <begin position="350"/>
        <end position="360"/>
    </location>
</feature>
<evidence type="ECO:0000256" key="5">
    <source>
        <dbReference type="SAM" id="MobiDB-lite"/>
    </source>
</evidence>
<accession>B3M0M6</accession>
<dbReference type="Gene3D" id="2.70.160.11">
    <property type="entry name" value="Hnrnp arginine n-methyltransferase1"/>
    <property type="match status" value="1"/>
</dbReference>
<dbReference type="GO" id="GO:0032259">
    <property type="term" value="P:methylation"/>
    <property type="evidence" value="ECO:0007669"/>
    <property type="project" value="UniProtKB-KW"/>
</dbReference>
<evidence type="ECO:0000259" key="6">
    <source>
        <dbReference type="Pfam" id="PF22528"/>
    </source>
</evidence>
<dbReference type="Pfam" id="PF06325">
    <property type="entry name" value="PrmA"/>
    <property type="match status" value="1"/>
</dbReference>
<sequence length="442" mass="49470">MDMDPDLIWEMGESMLKDAITTNAYDRLLKRCKNIFKDKIVMDVGCRSGLLSLMSVDAGAIKVIAVGSSESAKCVKDALAAKDNGEKEDIFEFVEGDIDEIRLPCGLKKVDIIVSEWLGHSIFVESLFKEVLFARSFYLVKGGLIIPNIVCLFASGMEYTHRPIINEKPVTVIEDYVNGDQLCTDRFFLKQIDIRDAHVDDDSFRVEFQLMGTKNCRLGGMVLHMDVGFTRPDGRVKPLFSTSPKMPRTYLRQTILFVDDVVVVERGEVISGTIGMFANEWEAREVEYSLAFENYDIETSSESETDSMESETESSDSDMQIEDQSPDASQGESEEESEGETDEETEQDSGNGTENASEIGSENEPDNEPENGAESAPEDEHGNVSDNQPESENMILDMEETNSEEELTPVDNPDPEPMPLDNFMALFKAPGFYVERDPNDFQ</sequence>
<proteinExistence type="predicted"/>
<organism evidence="7 8">
    <name type="scientific">Drosophila ananassae</name>
    <name type="common">Fruit fly</name>
    <dbReference type="NCBI Taxonomy" id="7217"/>
    <lineage>
        <taxon>Eukaryota</taxon>
        <taxon>Metazoa</taxon>
        <taxon>Ecdysozoa</taxon>
        <taxon>Arthropoda</taxon>
        <taxon>Hexapoda</taxon>
        <taxon>Insecta</taxon>
        <taxon>Pterygota</taxon>
        <taxon>Neoptera</taxon>
        <taxon>Endopterygota</taxon>
        <taxon>Diptera</taxon>
        <taxon>Brachycera</taxon>
        <taxon>Muscomorpha</taxon>
        <taxon>Ephydroidea</taxon>
        <taxon>Drosophilidae</taxon>
        <taxon>Drosophila</taxon>
        <taxon>Sophophora</taxon>
    </lineage>
</organism>
<feature type="compositionally biased region" description="Acidic residues" evidence="5">
    <location>
        <begin position="397"/>
        <end position="408"/>
    </location>
</feature>
<dbReference type="GeneID" id="6501665"/>
<evidence type="ECO:0000256" key="4">
    <source>
        <dbReference type="PROSITE-ProRule" id="PRU01015"/>
    </source>
</evidence>
<dbReference type="Proteomes" id="UP000007801">
    <property type="component" value="Unassembled WGS sequence"/>
</dbReference>
<dbReference type="STRING" id="7217.B3M0M6"/>
<feature type="region of interest" description="Disordered" evidence="5">
    <location>
        <begin position="298"/>
        <end position="422"/>
    </location>
</feature>
<dbReference type="Gene3D" id="3.40.50.150">
    <property type="entry name" value="Vaccinia Virus protein VP39"/>
    <property type="match status" value="1"/>
</dbReference>